<dbReference type="AlphaFoldDB" id="A0A1G8GSG3"/>
<dbReference type="RefSeq" id="WP_245696781.1">
    <property type="nucleotide sequence ID" value="NZ_FNDD01000040.1"/>
</dbReference>
<name>A0A1G8GSG3_9VIBR</name>
<dbReference type="Pfam" id="PF18985">
    <property type="entry name" value="DUF5718"/>
    <property type="match status" value="1"/>
</dbReference>
<reference evidence="1 2" key="1">
    <citation type="submission" date="2016-10" db="EMBL/GenBank/DDBJ databases">
        <authorList>
            <person name="de Groot N.N."/>
        </authorList>
    </citation>
    <scope>NUCLEOTIDE SEQUENCE [LARGE SCALE GENOMIC DNA]</scope>
    <source>
        <strain evidence="1 2">CGMCC 1.10228</strain>
    </source>
</reference>
<keyword evidence="2" id="KW-1185">Reference proteome</keyword>
<accession>A0A1G8GSG3</accession>
<proteinExistence type="predicted"/>
<organism evidence="1 2">
    <name type="scientific">Vibrio xiamenensis</name>
    <dbReference type="NCBI Taxonomy" id="861298"/>
    <lineage>
        <taxon>Bacteria</taxon>
        <taxon>Pseudomonadati</taxon>
        <taxon>Pseudomonadota</taxon>
        <taxon>Gammaproteobacteria</taxon>
        <taxon>Vibrionales</taxon>
        <taxon>Vibrionaceae</taxon>
        <taxon>Vibrio</taxon>
    </lineage>
</organism>
<evidence type="ECO:0000313" key="1">
    <source>
        <dbReference type="EMBL" id="SDH97230.1"/>
    </source>
</evidence>
<dbReference type="STRING" id="861298.SAMN04488136_14020"/>
<protein>
    <submittedName>
        <fullName evidence="1">Uncharacterized protein</fullName>
    </submittedName>
</protein>
<dbReference type="InterPro" id="IPR043776">
    <property type="entry name" value="DUF5718"/>
</dbReference>
<gene>
    <name evidence="1" type="ORF">SAMN04488136_14020</name>
</gene>
<sequence>MTNTVADAPLFGIGIAGNFAGHLTQTGEAKGLSHAVDDEKPQALFAFYVPNGQEDYLTVNPYSSDILTIPTKKGAKVQMEAEVAVVADVEYQNGIVTGITPRSMRLFNDATYRNAEVEKLAEKKNWGEASKGIGLKSLPLSGFDEESGLSTYRFCSFHCRDDNWYLCCQDASIADYSYFYQRVLDWLIETINQQQDHGALHSITAQLIQAGHPQQILISLGASRYTEQGEQHQLMPGDKLCAVLYDQQQLDFETIQTRINNEDFSSLERDALVLLQRCVAQS</sequence>
<dbReference type="Proteomes" id="UP000198854">
    <property type="component" value="Unassembled WGS sequence"/>
</dbReference>
<dbReference type="EMBL" id="FNDD01000040">
    <property type="protein sequence ID" value="SDH97230.1"/>
    <property type="molecule type" value="Genomic_DNA"/>
</dbReference>
<evidence type="ECO:0000313" key="2">
    <source>
        <dbReference type="Proteomes" id="UP000198854"/>
    </source>
</evidence>